<organism evidence="25 26">
    <name type="scientific">Exophiala dermatitidis</name>
    <name type="common">Black yeast-like fungus</name>
    <name type="synonym">Wangiella dermatitidis</name>
    <dbReference type="NCBI Taxonomy" id="5970"/>
    <lineage>
        <taxon>Eukaryota</taxon>
        <taxon>Fungi</taxon>
        <taxon>Dikarya</taxon>
        <taxon>Ascomycota</taxon>
        <taxon>Pezizomycotina</taxon>
        <taxon>Eurotiomycetes</taxon>
        <taxon>Chaetothyriomycetidae</taxon>
        <taxon>Chaetothyriales</taxon>
        <taxon>Herpotrichiellaceae</taxon>
        <taxon>Exophiala</taxon>
    </lineage>
</organism>
<evidence type="ECO:0000256" key="21">
    <source>
        <dbReference type="ARBA" id="ARBA00078938"/>
    </source>
</evidence>
<keyword evidence="12" id="KW-0408">Iron</keyword>
<evidence type="ECO:0000313" key="25">
    <source>
        <dbReference type="EMBL" id="KAJ8993205.1"/>
    </source>
</evidence>
<dbReference type="SMART" id="SM01117">
    <property type="entry name" value="Cyt-b5"/>
    <property type="match status" value="1"/>
</dbReference>
<comment type="caution">
    <text evidence="25">The sequence shown here is derived from an EMBL/GenBank/DDBJ whole genome shotgun (WGS) entry which is preliminary data.</text>
</comment>
<evidence type="ECO:0000256" key="11">
    <source>
        <dbReference type="ARBA" id="ARBA00023002"/>
    </source>
</evidence>
<evidence type="ECO:0000259" key="23">
    <source>
        <dbReference type="PROSITE" id="PS50255"/>
    </source>
</evidence>
<evidence type="ECO:0000256" key="5">
    <source>
        <dbReference type="ARBA" id="ARBA00022448"/>
    </source>
</evidence>
<evidence type="ECO:0000256" key="7">
    <source>
        <dbReference type="ARBA" id="ARBA00022630"/>
    </source>
</evidence>
<comment type="catalytic activity">
    <reaction evidence="14">
        <text>(S)-lactate + 2 Fe(III)-[cytochrome c] = 2 Fe(II)-[cytochrome c] + pyruvate + 2 H(+)</text>
        <dbReference type="Rhea" id="RHEA:19909"/>
        <dbReference type="Rhea" id="RHEA-COMP:10350"/>
        <dbReference type="Rhea" id="RHEA-COMP:14399"/>
        <dbReference type="ChEBI" id="CHEBI:15361"/>
        <dbReference type="ChEBI" id="CHEBI:15378"/>
        <dbReference type="ChEBI" id="CHEBI:16651"/>
        <dbReference type="ChEBI" id="CHEBI:29033"/>
        <dbReference type="ChEBI" id="CHEBI:29034"/>
        <dbReference type="EC" id="1.1.2.3"/>
    </reaction>
    <physiologicalReaction direction="left-to-right" evidence="14">
        <dbReference type="Rhea" id="RHEA:19910"/>
    </physiologicalReaction>
</comment>
<evidence type="ECO:0000256" key="8">
    <source>
        <dbReference type="ARBA" id="ARBA00022643"/>
    </source>
</evidence>
<feature type="domain" description="FMN hydroxy acid dehydrogenase" evidence="24">
    <location>
        <begin position="109"/>
        <end position="486"/>
    </location>
</feature>
<dbReference type="GO" id="GO:0005758">
    <property type="term" value="C:mitochondrial intermembrane space"/>
    <property type="evidence" value="ECO:0007669"/>
    <property type="project" value="UniProtKB-SubCell"/>
</dbReference>
<comment type="similarity">
    <text evidence="16">In the N-terminal section; belongs to the cytochrome b5 family.</text>
</comment>
<protein>
    <recommendedName>
        <fullName evidence="18">L-lactate dehydrogenase (cytochrome)</fullName>
        <ecNumber evidence="17">1.1.2.3</ecNumber>
    </recommendedName>
    <alternativeName>
        <fullName evidence="20">Cytochrome b2</fullName>
    </alternativeName>
    <alternativeName>
        <fullName evidence="19">Flavocytochrome b2</fullName>
    </alternativeName>
    <alternativeName>
        <fullName evidence="21">L-lactate ferricytochrome c oxidoreductase</fullName>
    </alternativeName>
</protein>
<name>A0AAN6F097_EXODE</name>
<dbReference type="SUPFAM" id="SSF55856">
    <property type="entry name" value="Cytochrome b5-like heme/steroid binding domain"/>
    <property type="match status" value="1"/>
</dbReference>
<sequence>MASPRKISVTEISQHNKDTDCWIVVDGNVWDITKFAPEHPGGPGIIYKYAGRDATKIYNEIHSPSLIKTNLPAEALKGVLDTSTITEEWSRPLPDETPSSKPASSTEKPPLESLLNAHDFELAAEHSATAKTWAFYSSASNDLITKDLNAALWRQVLFRPRVMRKVDQITTDTTILGIPCSFPLMISPAAMARLIHPDGELAIGRAAKAKSIVQCISNNASYSASEIVSQPQVNTYPFFFQLYVNRERHKSEALLRHIHSHSNIKAIFVTTDAAAAGKREADERVKADETIQNPMMTTKAKNDKKGGGYGRLMGSFIDPNLHWGDIAWLRKNTHLPLVLKGIMSADDVRLALDHGLDGVVLSNHGGRNLDTSPPALLVLLEIHARYPEIITQHHPRSHAVRSGRSRPFSIFVDGGIRRGTDILKAVCLGAVAVGVGRPVLFATGYGQDGVEQLVDILKDEFEVAMRNNGITSLDECSPEYVNTGAIDKWVVKRRDHPYAVHWTRDTLVTDSLFGTGRESKL</sequence>
<dbReference type="InterPro" id="IPR013785">
    <property type="entry name" value="Aldolase_TIM"/>
</dbReference>
<dbReference type="GO" id="GO:0004460">
    <property type="term" value="F:L-lactate dehydrogenase (cytochrome) activity"/>
    <property type="evidence" value="ECO:0007669"/>
    <property type="project" value="UniProtKB-EC"/>
</dbReference>
<dbReference type="PANTHER" id="PTHR10578">
    <property type="entry name" value="S -2-HYDROXY-ACID OXIDASE-RELATED"/>
    <property type="match status" value="1"/>
</dbReference>
<evidence type="ECO:0000256" key="19">
    <source>
        <dbReference type="ARBA" id="ARBA00075949"/>
    </source>
</evidence>
<keyword evidence="13" id="KW-0496">Mitochondrion</keyword>
<evidence type="ECO:0000256" key="20">
    <source>
        <dbReference type="ARBA" id="ARBA00078774"/>
    </source>
</evidence>
<evidence type="ECO:0000256" key="22">
    <source>
        <dbReference type="SAM" id="MobiDB-lite"/>
    </source>
</evidence>
<dbReference type="EMBL" id="JAJGCB010000004">
    <property type="protein sequence ID" value="KAJ8993205.1"/>
    <property type="molecule type" value="Genomic_DNA"/>
</dbReference>
<dbReference type="Proteomes" id="UP001161757">
    <property type="component" value="Unassembled WGS sequence"/>
</dbReference>
<dbReference type="InterPro" id="IPR000262">
    <property type="entry name" value="FMN-dep_DH"/>
</dbReference>
<evidence type="ECO:0000256" key="6">
    <source>
        <dbReference type="ARBA" id="ARBA00022617"/>
    </source>
</evidence>
<evidence type="ECO:0000256" key="16">
    <source>
        <dbReference type="ARBA" id="ARBA00061589"/>
    </source>
</evidence>
<dbReference type="Pfam" id="PF00173">
    <property type="entry name" value="Cyt-b5"/>
    <property type="match status" value="1"/>
</dbReference>
<dbReference type="PANTHER" id="PTHR10578:SF104">
    <property type="entry name" value="CYTOCHROME B2, MITOCHONDRIAL-RELATED"/>
    <property type="match status" value="1"/>
</dbReference>
<keyword evidence="6" id="KW-0349">Heme</keyword>
<dbReference type="Pfam" id="PF01070">
    <property type="entry name" value="FMN_dh"/>
    <property type="match status" value="1"/>
</dbReference>
<evidence type="ECO:0000256" key="9">
    <source>
        <dbReference type="ARBA" id="ARBA00022723"/>
    </source>
</evidence>
<keyword evidence="5" id="KW-0813">Transport</keyword>
<comment type="cofactor">
    <cofactor evidence="1">
        <name>FMN</name>
        <dbReference type="ChEBI" id="CHEBI:58210"/>
    </cofactor>
</comment>
<dbReference type="InterPro" id="IPR037458">
    <property type="entry name" value="L-MDH/L-LDH_FMN-bd"/>
</dbReference>
<feature type="region of interest" description="Disordered" evidence="22">
    <location>
        <begin position="87"/>
        <end position="110"/>
    </location>
</feature>
<dbReference type="AlphaFoldDB" id="A0AAN6F097"/>
<dbReference type="FunFam" id="3.10.120.10:FF:000009">
    <property type="entry name" value="Cytochrome b2, mitochondrial, putative"/>
    <property type="match status" value="1"/>
</dbReference>
<dbReference type="GO" id="GO:0046872">
    <property type="term" value="F:metal ion binding"/>
    <property type="evidence" value="ECO:0007669"/>
    <property type="project" value="UniProtKB-KW"/>
</dbReference>
<comment type="similarity">
    <text evidence="15">In the C-terminal section; belongs to the FMN-dependent alpha-hydroxy acid dehydrogenase family.</text>
</comment>
<dbReference type="InterPro" id="IPR036400">
    <property type="entry name" value="Cyt_B5-like_heme/steroid_sf"/>
</dbReference>
<keyword evidence="9" id="KW-0479">Metal-binding</keyword>
<evidence type="ECO:0000256" key="15">
    <source>
        <dbReference type="ARBA" id="ARBA00061137"/>
    </source>
</evidence>
<keyword evidence="10" id="KW-0809">Transit peptide</keyword>
<gene>
    <name evidence="25" type="ORF">HRR80_003234</name>
</gene>
<evidence type="ECO:0000256" key="13">
    <source>
        <dbReference type="ARBA" id="ARBA00023128"/>
    </source>
</evidence>
<dbReference type="InterPro" id="IPR001199">
    <property type="entry name" value="Cyt_B5-like_heme/steroid-bd"/>
</dbReference>
<comment type="subcellular location">
    <subcellularLocation>
        <location evidence="3">Mitochondrion intermembrane space</location>
    </subcellularLocation>
</comment>
<evidence type="ECO:0000256" key="2">
    <source>
        <dbReference type="ARBA" id="ARBA00001970"/>
    </source>
</evidence>
<reference evidence="25" key="1">
    <citation type="submission" date="2023-01" db="EMBL/GenBank/DDBJ databases">
        <title>Exophiala dermititidis isolated from Cystic Fibrosis Patient.</title>
        <authorList>
            <person name="Kurbessoian T."/>
            <person name="Crocker A."/>
            <person name="Murante D."/>
            <person name="Hogan D.A."/>
            <person name="Stajich J.E."/>
        </authorList>
    </citation>
    <scope>NUCLEOTIDE SEQUENCE</scope>
    <source>
        <strain evidence="25">Ex8</strain>
    </source>
</reference>
<evidence type="ECO:0000259" key="24">
    <source>
        <dbReference type="PROSITE" id="PS51349"/>
    </source>
</evidence>
<feature type="compositionally biased region" description="Polar residues" evidence="22">
    <location>
        <begin position="97"/>
        <end position="107"/>
    </location>
</feature>
<dbReference type="EC" id="1.1.2.3" evidence="17"/>
<feature type="domain" description="Cytochrome b5 heme-binding" evidence="23">
    <location>
        <begin position="4"/>
        <end position="81"/>
    </location>
</feature>
<dbReference type="Gene3D" id="3.10.120.10">
    <property type="entry name" value="Cytochrome b5-like heme/steroid binding domain"/>
    <property type="match status" value="1"/>
</dbReference>
<dbReference type="PROSITE" id="PS50255">
    <property type="entry name" value="CYTOCHROME_B5_2"/>
    <property type="match status" value="1"/>
</dbReference>
<evidence type="ECO:0000256" key="18">
    <source>
        <dbReference type="ARBA" id="ARBA00068515"/>
    </source>
</evidence>
<keyword evidence="11" id="KW-0560">Oxidoreductase</keyword>
<dbReference type="FunFam" id="3.20.20.70:FF:000062">
    <property type="entry name" value="Cytochrome b2, mitochondrial, putative"/>
    <property type="match status" value="1"/>
</dbReference>
<keyword evidence="7" id="KW-0285">Flavoprotein</keyword>
<evidence type="ECO:0000256" key="10">
    <source>
        <dbReference type="ARBA" id="ARBA00022946"/>
    </source>
</evidence>
<evidence type="ECO:0000256" key="17">
    <source>
        <dbReference type="ARBA" id="ARBA00066458"/>
    </source>
</evidence>
<evidence type="ECO:0000256" key="4">
    <source>
        <dbReference type="ARBA" id="ARBA00011881"/>
    </source>
</evidence>
<evidence type="ECO:0000256" key="14">
    <source>
        <dbReference type="ARBA" id="ARBA00052399"/>
    </source>
</evidence>
<accession>A0AAN6F097</accession>
<dbReference type="SUPFAM" id="SSF51395">
    <property type="entry name" value="FMN-linked oxidoreductases"/>
    <property type="match status" value="1"/>
</dbReference>
<dbReference type="CDD" id="cd02922">
    <property type="entry name" value="FCB2_FMN"/>
    <property type="match status" value="1"/>
</dbReference>
<dbReference type="PROSITE" id="PS51349">
    <property type="entry name" value="FMN_HYDROXY_ACID_DH_2"/>
    <property type="match status" value="1"/>
</dbReference>
<evidence type="ECO:0000256" key="12">
    <source>
        <dbReference type="ARBA" id="ARBA00023004"/>
    </source>
</evidence>
<comment type="cofactor">
    <cofactor evidence="2">
        <name>heme b</name>
        <dbReference type="ChEBI" id="CHEBI:60344"/>
    </cofactor>
</comment>
<evidence type="ECO:0000256" key="1">
    <source>
        <dbReference type="ARBA" id="ARBA00001917"/>
    </source>
</evidence>
<dbReference type="InterPro" id="IPR037396">
    <property type="entry name" value="FMN_HAD"/>
</dbReference>
<evidence type="ECO:0000313" key="26">
    <source>
        <dbReference type="Proteomes" id="UP001161757"/>
    </source>
</evidence>
<keyword evidence="8" id="KW-0288">FMN</keyword>
<comment type="subunit">
    <text evidence="4">Homotetramer.</text>
</comment>
<dbReference type="Gene3D" id="3.20.20.70">
    <property type="entry name" value="Aldolase class I"/>
    <property type="match status" value="1"/>
</dbReference>
<proteinExistence type="inferred from homology"/>
<evidence type="ECO:0000256" key="3">
    <source>
        <dbReference type="ARBA" id="ARBA00004569"/>
    </source>
</evidence>